<evidence type="ECO:0000259" key="1">
    <source>
        <dbReference type="PROSITE" id="PS51154"/>
    </source>
</evidence>
<dbReference type="Pfam" id="PF01661">
    <property type="entry name" value="Macro"/>
    <property type="match status" value="1"/>
</dbReference>
<dbReference type="AlphaFoldDB" id="A0A1V3IXN6"/>
<keyword evidence="5" id="KW-1185">Reference proteome</keyword>
<evidence type="ECO:0000313" key="2">
    <source>
        <dbReference type="EMBL" id="OOF46873.1"/>
    </source>
</evidence>
<dbReference type="Gene3D" id="3.40.220.10">
    <property type="entry name" value="Leucine Aminopeptidase, subunit E, domain 1"/>
    <property type="match status" value="1"/>
</dbReference>
<dbReference type="PROSITE" id="PS51154">
    <property type="entry name" value="MACRO"/>
    <property type="match status" value="1"/>
</dbReference>
<dbReference type="Proteomes" id="UP000188728">
    <property type="component" value="Unassembled WGS sequence"/>
</dbReference>
<dbReference type="OrthoDB" id="6194521at2"/>
<proteinExistence type="predicted"/>
<dbReference type="EMBL" id="MLHK01000008">
    <property type="protein sequence ID" value="OOF46873.1"/>
    <property type="molecule type" value="Genomic_DNA"/>
</dbReference>
<name>A0A1V3IXN6_9PAST</name>
<comment type="caution">
    <text evidence="2">The sequence shown here is derived from an EMBL/GenBank/DDBJ whole genome shotgun (WGS) entry which is preliminary data.</text>
</comment>
<protein>
    <submittedName>
        <fullName evidence="2">Appr-1-p processing enzyme family domain-containing protein</fullName>
    </submittedName>
</protein>
<dbReference type="PANTHER" id="PTHR11106:SF27">
    <property type="entry name" value="MACRO DOMAIN-CONTAINING PROTEIN"/>
    <property type="match status" value="1"/>
</dbReference>
<dbReference type="SUPFAM" id="SSF52949">
    <property type="entry name" value="Macro domain-like"/>
    <property type="match status" value="1"/>
</dbReference>
<dbReference type="PANTHER" id="PTHR11106">
    <property type="entry name" value="GANGLIOSIDE INDUCED DIFFERENTIATION ASSOCIATED PROTEIN 2-RELATED"/>
    <property type="match status" value="1"/>
</dbReference>
<dbReference type="CDD" id="cd02908">
    <property type="entry name" value="Macro_OAADPr_deacetylase"/>
    <property type="match status" value="1"/>
</dbReference>
<dbReference type="InterPro" id="IPR002589">
    <property type="entry name" value="Macro_dom"/>
</dbReference>
<dbReference type="SMART" id="SM00506">
    <property type="entry name" value="A1pp"/>
    <property type="match status" value="1"/>
</dbReference>
<evidence type="ECO:0000313" key="4">
    <source>
        <dbReference type="Proteomes" id="UP000188728"/>
    </source>
</evidence>
<reference evidence="4 5" key="1">
    <citation type="submission" date="2016-10" db="EMBL/GenBank/DDBJ databases">
        <title>Rodentibacter gen. nov. and new species.</title>
        <authorList>
            <person name="Christensen H."/>
        </authorList>
    </citation>
    <scope>NUCLEOTIDE SEQUENCE [LARGE SCALE GENOMIC DNA]</scope>
    <source>
        <strain evidence="2 4">H1983213011</strain>
        <strain evidence="3 5">H1987082031</strain>
    </source>
</reference>
<dbReference type="InterPro" id="IPR043472">
    <property type="entry name" value="Macro_dom-like"/>
</dbReference>
<accession>A0A1V3IXN6</accession>
<feature type="domain" description="Macro" evidence="1">
    <location>
        <begin position="62"/>
        <end position="248"/>
    </location>
</feature>
<evidence type="ECO:0000313" key="3">
    <source>
        <dbReference type="EMBL" id="OOF47039.1"/>
    </source>
</evidence>
<gene>
    <name evidence="2" type="ORF">BKK51_01280</name>
    <name evidence="3" type="ORF">BKK52_10175</name>
</gene>
<accession>A0A1V3IYD2</accession>
<dbReference type="Proteomes" id="UP000189161">
    <property type="component" value="Unassembled WGS sequence"/>
</dbReference>
<sequence>MNKIPFLIHCLRPDLAIPKGLQEQRQLLRAVMNIHNPQNPIPQAFWAEQDTLLQAETAQKGMINLTALSPIAPQIYLWQGDITRLAVDAIVNAANSQLLGCFHPLHACIDNAIHSAAGLQLRQACFELMEKQGKEEATGKAKITPAFNLPARFVLHTVGPIINKNVSATDRTLLANCYLSCLQLAKENGLKSIAFCCISTGEFRFPNQTAAEIAVQTVLEFLRENKEMHVIFNVFKEVDLKIYQELLG</sequence>
<dbReference type="RefSeq" id="WP_077473573.1">
    <property type="nucleotide sequence ID" value="NZ_MLHK01000008.1"/>
</dbReference>
<dbReference type="EMBL" id="MLHL01000059">
    <property type="protein sequence ID" value="OOF47039.1"/>
    <property type="molecule type" value="Genomic_DNA"/>
</dbReference>
<dbReference type="NCBIfam" id="NF003163">
    <property type="entry name" value="PRK04143.1"/>
    <property type="match status" value="1"/>
</dbReference>
<evidence type="ECO:0000313" key="5">
    <source>
        <dbReference type="Proteomes" id="UP000189161"/>
    </source>
</evidence>
<organism evidence="2 4">
    <name type="scientific">Rodentibacter trehalosifermentans</name>
    <dbReference type="NCBI Taxonomy" id="1908263"/>
    <lineage>
        <taxon>Bacteria</taxon>
        <taxon>Pseudomonadati</taxon>
        <taxon>Pseudomonadota</taxon>
        <taxon>Gammaproteobacteria</taxon>
        <taxon>Pasteurellales</taxon>
        <taxon>Pasteurellaceae</taxon>
        <taxon>Rodentibacter</taxon>
    </lineage>
</organism>